<dbReference type="SUPFAM" id="SSF69500">
    <property type="entry name" value="DTD-like"/>
    <property type="match status" value="1"/>
</dbReference>
<dbReference type="EC" id="3.1.1.96" evidence="2"/>
<dbReference type="FunFam" id="3.50.80.10:FF:000001">
    <property type="entry name" value="D-aminoacyl-tRNA deacylase"/>
    <property type="match status" value="1"/>
</dbReference>
<dbReference type="NCBIfam" id="TIGR00256">
    <property type="entry name" value="D-aminoacyl-tRNA deacylase"/>
    <property type="match status" value="1"/>
</dbReference>
<keyword evidence="2 3" id="KW-0378">Hydrolase</keyword>
<dbReference type="Proteomes" id="UP000502706">
    <property type="component" value="Chromosome"/>
</dbReference>
<proteinExistence type="inferred from homology"/>
<comment type="catalytic activity">
    <reaction evidence="2">
        <text>glycyl-tRNA(Ala) + H2O = tRNA(Ala) + glycine + H(+)</text>
        <dbReference type="Rhea" id="RHEA:53744"/>
        <dbReference type="Rhea" id="RHEA-COMP:9657"/>
        <dbReference type="Rhea" id="RHEA-COMP:13640"/>
        <dbReference type="ChEBI" id="CHEBI:15377"/>
        <dbReference type="ChEBI" id="CHEBI:15378"/>
        <dbReference type="ChEBI" id="CHEBI:57305"/>
        <dbReference type="ChEBI" id="CHEBI:78442"/>
        <dbReference type="ChEBI" id="CHEBI:78522"/>
    </reaction>
</comment>
<evidence type="ECO:0000313" key="3">
    <source>
        <dbReference type="EMBL" id="QIN77981.1"/>
    </source>
</evidence>
<dbReference type="InterPro" id="IPR023509">
    <property type="entry name" value="DTD-like_sf"/>
</dbReference>
<dbReference type="GO" id="GO:0005737">
    <property type="term" value="C:cytoplasm"/>
    <property type="evidence" value="ECO:0007669"/>
    <property type="project" value="UniProtKB-SubCell"/>
</dbReference>
<name>A0A6G8PUV7_9ACTN</name>
<evidence type="ECO:0000256" key="2">
    <source>
        <dbReference type="HAMAP-Rule" id="MF_00518"/>
    </source>
</evidence>
<comment type="domain">
    <text evidence="2">A Gly-cisPro motif from one monomer fits into the active site of the other monomer to allow specific chiral rejection of L-amino acids.</text>
</comment>
<comment type="similarity">
    <text evidence="1 2">Belongs to the DTD family.</text>
</comment>
<dbReference type="EMBL" id="CP045121">
    <property type="protein sequence ID" value="QIN77981.1"/>
    <property type="molecule type" value="Genomic_DNA"/>
</dbReference>
<dbReference type="CDD" id="cd00563">
    <property type="entry name" value="Dtyr_deacylase"/>
    <property type="match status" value="1"/>
</dbReference>
<dbReference type="KEGG" id="rmar:GBA65_04990"/>
<dbReference type="InterPro" id="IPR003732">
    <property type="entry name" value="Daa-tRNA_deacyls_DTD"/>
</dbReference>
<dbReference type="PANTHER" id="PTHR10472">
    <property type="entry name" value="D-TYROSYL-TRNA TYR DEACYLASE"/>
    <property type="match status" value="1"/>
</dbReference>
<evidence type="ECO:0000313" key="4">
    <source>
        <dbReference type="Proteomes" id="UP000502706"/>
    </source>
</evidence>
<comment type="catalytic activity">
    <reaction evidence="2">
        <text>a D-aminoacyl-tRNA + H2O = a tRNA + a D-alpha-amino acid + H(+)</text>
        <dbReference type="Rhea" id="RHEA:13953"/>
        <dbReference type="Rhea" id="RHEA-COMP:10123"/>
        <dbReference type="Rhea" id="RHEA-COMP:10124"/>
        <dbReference type="ChEBI" id="CHEBI:15377"/>
        <dbReference type="ChEBI" id="CHEBI:15378"/>
        <dbReference type="ChEBI" id="CHEBI:59871"/>
        <dbReference type="ChEBI" id="CHEBI:78442"/>
        <dbReference type="ChEBI" id="CHEBI:79333"/>
        <dbReference type="EC" id="3.1.1.96"/>
    </reaction>
</comment>
<dbReference type="GO" id="GO:0106026">
    <property type="term" value="F:Gly-tRNA(Ala) deacylase activity"/>
    <property type="evidence" value="ECO:0007669"/>
    <property type="project" value="UniProtKB-UniRule"/>
</dbReference>
<gene>
    <name evidence="2" type="primary">dtd</name>
    <name evidence="3" type="ORF">GBA65_04990</name>
</gene>
<comment type="subunit">
    <text evidence="2">Homodimer.</text>
</comment>
<evidence type="ECO:0000256" key="1">
    <source>
        <dbReference type="ARBA" id="ARBA00009673"/>
    </source>
</evidence>
<keyword evidence="4" id="KW-1185">Reference proteome</keyword>
<dbReference type="AlphaFoldDB" id="A0A6G8PUV7"/>
<comment type="subcellular location">
    <subcellularLocation>
        <location evidence="2">Cytoplasm</location>
    </subcellularLocation>
</comment>
<organism evidence="3 4">
    <name type="scientific">Rubrobacter marinus</name>
    <dbReference type="NCBI Taxonomy" id="2653852"/>
    <lineage>
        <taxon>Bacteria</taxon>
        <taxon>Bacillati</taxon>
        <taxon>Actinomycetota</taxon>
        <taxon>Rubrobacteria</taxon>
        <taxon>Rubrobacterales</taxon>
        <taxon>Rubrobacteraceae</taxon>
        <taxon>Rubrobacter</taxon>
    </lineage>
</organism>
<keyword evidence="2" id="KW-0694">RNA-binding</keyword>
<dbReference type="GO" id="GO:0051500">
    <property type="term" value="F:D-tyrosyl-tRNA(Tyr) deacylase activity"/>
    <property type="evidence" value="ECO:0007669"/>
    <property type="project" value="TreeGrafter"/>
</dbReference>
<dbReference type="PANTHER" id="PTHR10472:SF5">
    <property type="entry name" value="D-AMINOACYL-TRNA DEACYLASE 1"/>
    <property type="match status" value="1"/>
</dbReference>
<accession>A0A6G8PUV7</accession>
<dbReference type="EC" id="3.1.1.-" evidence="2"/>
<keyword evidence="2" id="KW-0963">Cytoplasm</keyword>
<sequence length="146" mass="15529">MRIVLQRVARASVTVGDELVSEIGPGFLLLVGVAKGDGEAEADWLAEKVAGLRVLADEDGKMNRSVRELGGEVLAVSQFTLLADTRKGKRPSFVGAAPPEEASPLFDYFCEGLRAAGVRSVRTGRFGAMMDVALVNDGPVTIVLER</sequence>
<reference evidence="3 4" key="1">
    <citation type="submission" date="2019-10" db="EMBL/GenBank/DDBJ databases">
        <title>Rubrobacter sp nov SCSIO 52915 isolated from a deep-sea sediment in the South China Sea.</title>
        <authorList>
            <person name="Chen R.W."/>
        </authorList>
    </citation>
    <scope>NUCLEOTIDE SEQUENCE [LARGE SCALE GENOMIC DNA]</scope>
    <source>
        <strain evidence="3 4">SCSIO 52915</strain>
    </source>
</reference>
<dbReference type="RefSeq" id="WP_166395657.1">
    <property type="nucleotide sequence ID" value="NZ_CP045121.1"/>
</dbReference>
<protein>
    <recommendedName>
        <fullName evidence="2">D-aminoacyl-tRNA deacylase</fullName>
        <shortName evidence="2">DTD</shortName>
        <ecNumber evidence="2">3.1.1.96</ecNumber>
    </recommendedName>
    <alternativeName>
        <fullName evidence="2">Gly-tRNA(Ala) deacylase</fullName>
        <ecNumber evidence="2">3.1.1.-</ecNumber>
    </alternativeName>
</protein>
<dbReference type="Pfam" id="PF02580">
    <property type="entry name" value="Tyr_Deacylase"/>
    <property type="match status" value="1"/>
</dbReference>
<comment type="function">
    <text evidence="2">An aminoacyl-tRNA editing enzyme that deacylates mischarged D-aminoacyl-tRNAs. Also deacylates mischarged glycyl-tRNA(Ala), protecting cells against glycine mischarging by AlaRS. Acts via tRNA-based rather than protein-based catalysis; rejects L-amino acids rather than detecting D-amino acids in the active site. By recycling D-aminoacyl-tRNA to D-amino acids and free tRNA molecules, this enzyme counteracts the toxicity associated with the formation of D-aminoacyl-tRNA entities in vivo and helps enforce protein L-homochirality.</text>
</comment>
<dbReference type="Gene3D" id="3.50.80.10">
    <property type="entry name" value="D-tyrosyl-tRNA(Tyr) deacylase"/>
    <property type="match status" value="1"/>
</dbReference>
<keyword evidence="2" id="KW-0820">tRNA-binding</keyword>
<dbReference type="GO" id="GO:0000049">
    <property type="term" value="F:tRNA binding"/>
    <property type="evidence" value="ECO:0007669"/>
    <property type="project" value="UniProtKB-UniRule"/>
</dbReference>
<dbReference type="HAMAP" id="MF_00518">
    <property type="entry name" value="Deacylase_Dtd"/>
    <property type="match status" value="1"/>
</dbReference>
<dbReference type="GO" id="GO:0019478">
    <property type="term" value="P:D-amino acid catabolic process"/>
    <property type="evidence" value="ECO:0007669"/>
    <property type="project" value="UniProtKB-UniRule"/>
</dbReference>
<dbReference type="GO" id="GO:0043908">
    <property type="term" value="F:Ser(Gly)-tRNA(Ala) hydrolase activity"/>
    <property type="evidence" value="ECO:0007669"/>
    <property type="project" value="UniProtKB-UniRule"/>
</dbReference>
<feature type="short sequence motif" description="Gly-cisPro motif, important for rejection of L-amino acids" evidence="2">
    <location>
        <begin position="138"/>
        <end position="139"/>
    </location>
</feature>